<gene>
    <name evidence="1" type="ORF">IEE_05526</name>
</gene>
<evidence type="ECO:0000313" key="1">
    <source>
        <dbReference type="EMBL" id="EJQ35449.1"/>
    </source>
</evidence>
<comment type="caution">
    <text evidence="1">The sequence shown here is derived from an EMBL/GenBank/DDBJ whole genome shotgun (WGS) entry which is preliminary data.</text>
</comment>
<sequence>MVIVEIIDRLFYRIKALEKFYVELNRSNISDYIDRLEQLYEAEPKGVINMENEYRARYIKKIAHILKSKPKHPTGCLVVGDKIESIVFQKELMDMLQDENTLVAHVDFNEYKNATECIAALKNTRKHLISNKQEGRKLFLVISSFECVEKKMMDAAKVLIASWSASINILVSANKRFAYLVGLTEYMVTIEPSETVYSELYRYKTQQVIASMYNENLTKKLK</sequence>
<evidence type="ECO:0000313" key="2">
    <source>
        <dbReference type="Proteomes" id="UP000006600"/>
    </source>
</evidence>
<dbReference type="PATRIC" id="fig|1053189.3.peg.5621"/>
<reference evidence="1 2" key="1">
    <citation type="submission" date="2012-04" db="EMBL/GenBank/DDBJ databases">
        <title>The Genome Sequence of Bacillus cereus BAG5X1-1.</title>
        <authorList>
            <consortium name="The Broad Institute Genome Sequencing Platform"/>
            <consortium name="The Broad Institute Genome Sequencing Center for Infectious Disease"/>
            <person name="Feldgarden M."/>
            <person name="Van der Auwera G.A."/>
            <person name="Mahillon J."/>
            <person name="Duprez V."/>
            <person name="Timmery S."/>
            <person name="Mattelet C."/>
            <person name="Dierick K."/>
            <person name="Sun M."/>
            <person name="Yu Z."/>
            <person name="Zhu L."/>
            <person name="Hu X."/>
            <person name="Shank E.B."/>
            <person name="Swiecicka I."/>
            <person name="Hansen B.M."/>
            <person name="Andrup L."/>
            <person name="Young S.K."/>
            <person name="Zeng Q."/>
            <person name="Gargeya S."/>
            <person name="Fitzgerald M."/>
            <person name="Haas B."/>
            <person name="Abouelleil A."/>
            <person name="Alvarado L."/>
            <person name="Arachchi H.M."/>
            <person name="Berlin A."/>
            <person name="Chapman S.B."/>
            <person name="Goldberg J."/>
            <person name="Griggs A."/>
            <person name="Gujja S."/>
            <person name="Hansen M."/>
            <person name="Howarth C."/>
            <person name="Imamovic A."/>
            <person name="Larimer J."/>
            <person name="McCowen C."/>
            <person name="Montmayeur A."/>
            <person name="Murphy C."/>
            <person name="Neiman D."/>
            <person name="Pearson M."/>
            <person name="Priest M."/>
            <person name="Roberts A."/>
            <person name="Saif S."/>
            <person name="Shea T."/>
            <person name="Sisk P."/>
            <person name="Sykes S."/>
            <person name="Wortman J."/>
            <person name="Nusbaum C."/>
            <person name="Birren B."/>
        </authorList>
    </citation>
    <scope>NUCLEOTIDE SEQUENCE [LARGE SCALE GENOMIC DNA]</scope>
    <source>
        <strain evidence="1 2">BAG5X1-1</strain>
    </source>
</reference>
<organism evidence="1 2">
    <name type="scientific">Bacillus cereus BAG5X1-1</name>
    <dbReference type="NCBI Taxonomy" id="1053189"/>
    <lineage>
        <taxon>Bacteria</taxon>
        <taxon>Bacillati</taxon>
        <taxon>Bacillota</taxon>
        <taxon>Bacilli</taxon>
        <taxon>Bacillales</taxon>
        <taxon>Bacillaceae</taxon>
        <taxon>Bacillus</taxon>
        <taxon>Bacillus cereus group</taxon>
    </lineage>
</organism>
<dbReference type="AlphaFoldDB" id="J8AA19"/>
<dbReference type="EMBL" id="AHDJ01000079">
    <property type="protein sequence ID" value="EJQ35449.1"/>
    <property type="molecule type" value="Genomic_DNA"/>
</dbReference>
<protein>
    <submittedName>
        <fullName evidence="1">Uncharacterized protein</fullName>
    </submittedName>
</protein>
<dbReference type="Proteomes" id="UP000006600">
    <property type="component" value="Unassembled WGS sequence"/>
</dbReference>
<name>J8AA19_BACCE</name>
<proteinExistence type="predicted"/>
<dbReference type="HOGENOM" id="CLU_108360_0_0_9"/>
<accession>J8AA19</accession>